<reference evidence="2" key="1">
    <citation type="journal article" date="2019" name="Int. J. Syst. Evol. Microbiol.">
        <title>The Global Catalogue of Microorganisms (GCM) 10K type strain sequencing project: providing services to taxonomists for standard genome sequencing and annotation.</title>
        <authorList>
            <consortium name="The Broad Institute Genomics Platform"/>
            <consortium name="The Broad Institute Genome Sequencing Center for Infectious Disease"/>
            <person name="Wu L."/>
            <person name="Ma J."/>
        </authorList>
    </citation>
    <scope>NUCLEOTIDE SEQUENCE [LARGE SCALE GENOMIC DNA]</scope>
    <source>
        <strain evidence="2">CCM 8490</strain>
    </source>
</reference>
<dbReference type="EMBL" id="BMCW01000001">
    <property type="protein sequence ID" value="GGG43511.1"/>
    <property type="molecule type" value="Genomic_DNA"/>
</dbReference>
<organism evidence="1 2">
    <name type="scientific">Epilithonimonas arachidiradicis</name>
    <dbReference type="NCBI Taxonomy" id="1617282"/>
    <lineage>
        <taxon>Bacteria</taxon>
        <taxon>Pseudomonadati</taxon>
        <taxon>Bacteroidota</taxon>
        <taxon>Flavobacteriia</taxon>
        <taxon>Flavobacteriales</taxon>
        <taxon>Weeksellaceae</taxon>
        <taxon>Chryseobacterium group</taxon>
        <taxon>Epilithonimonas</taxon>
    </lineage>
</organism>
<name>A0ABQ1WRZ9_9FLAO</name>
<gene>
    <name evidence="1" type="ORF">GCM10007332_01250</name>
</gene>
<proteinExistence type="predicted"/>
<sequence>MVEFKKITLMKSFIFSFFLLSIWGSSQIIDEDFKKIPDSLYFRDNLYKYIRPNHNYSYWKVVRKDDSLTTELIYESTKSKNWNYLESFSPNNGFFEECHPDGCFTYIIAYQNKEVKYFTDGKELRNFIGFINNLPEALLIARTYNLWFDDKNSLGGSYKIEKDFIYLYLAKFESCPISREAFFVKINRKTGELEKESKGIYYKKNDCYTS</sequence>
<evidence type="ECO:0000313" key="2">
    <source>
        <dbReference type="Proteomes" id="UP000658202"/>
    </source>
</evidence>
<accession>A0ABQ1WRZ9</accession>
<dbReference type="Proteomes" id="UP000658202">
    <property type="component" value="Unassembled WGS sequence"/>
</dbReference>
<evidence type="ECO:0000313" key="1">
    <source>
        <dbReference type="EMBL" id="GGG43511.1"/>
    </source>
</evidence>
<evidence type="ECO:0008006" key="3">
    <source>
        <dbReference type="Google" id="ProtNLM"/>
    </source>
</evidence>
<keyword evidence="2" id="KW-1185">Reference proteome</keyword>
<comment type="caution">
    <text evidence="1">The sequence shown here is derived from an EMBL/GenBank/DDBJ whole genome shotgun (WGS) entry which is preliminary data.</text>
</comment>
<protein>
    <recommendedName>
        <fullName evidence="3">DKNYY family protein</fullName>
    </recommendedName>
</protein>